<accession>A0A8E0RWH8</accession>
<protein>
    <submittedName>
        <fullName evidence="1">Uncharacterized protein</fullName>
    </submittedName>
</protein>
<evidence type="ECO:0000313" key="2">
    <source>
        <dbReference type="Proteomes" id="UP000728185"/>
    </source>
</evidence>
<evidence type="ECO:0000313" key="1">
    <source>
        <dbReference type="EMBL" id="KAA0195621.1"/>
    </source>
</evidence>
<name>A0A8E0RWH8_9TREM</name>
<dbReference type="EMBL" id="LUCM01003566">
    <property type="protein sequence ID" value="KAA0195621.1"/>
    <property type="molecule type" value="Genomic_DNA"/>
</dbReference>
<gene>
    <name evidence="1" type="ORF">FBUS_11720</name>
</gene>
<sequence length="43" mass="5157">MNTKQYPRMFFRSRSPSHRIYLAYQVKKPGSSMNPSRLPLKRT</sequence>
<reference evidence="1" key="1">
    <citation type="submission" date="2019-05" db="EMBL/GenBank/DDBJ databases">
        <title>Annotation for the trematode Fasciolopsis buski.</title>
        <authorList>
            <person name="Choi Y.-J."/>
        </authorList>
    </citation>
    <scope>NUCLEOTIDE SEQUENCE</scope>
    <source>
        <strain evidence="1">HT</strain>
        <tissue evidence="1">Whole worm</tissue>
    </source>
</reference>
<keyword evidence="2" id="KW-1185">Reference proteome</keyword>
<dbReference type="AlphaFoldDB" id="A0A8E0RWH8"/>
<proteinExistence type="predicted"/>
<comment type="caution">
    <text evidence="1">The sequence shown here is derived from an EMBL/GenBank/DDBJ whole genome shotgun (WGS) entry which is preliminary data.</text>
</comment>
<organism evidence="1 2">
    <name type="scientific">Fasciolopsis buskii</name>
    <dbReference type="NCBI Taxonomy" id="27845"/>
    <lineage>
        <taxon>Eukaryota</taxon>
        <taxon>Metazoa</taxon>
        <taxon>Spiralia</taxon>
        <taxon>Lophotrochozoa</taxon>
        <taxon>Platyhelminthes</taxon>
        <taxon>Trematoda</taxon>
        <taxon>Digenea</taxon>
        <taxon>Plagiorchiida</taxon>
        <taxon>Echinostomata</taxon>
        <taxon>Echinostomatoidea</taxon>
        <taxon>Fasciolidae</taxon>
        <taxon>Fasciolopsis</taxon>
    </lineage>
</organism>
<dbReference type="Proteomes" id="UP000728185">
    <property type="component" value="Unassembled WGS sequence"/>
</dbReference>